<name>A0A179VCM4_9MYCO</name>
<reference evidence="2 3" key="1">
    <citation type="submission" date="2016-01" db="EMBL/GenBank/DDBJ databases">
        <title>Mycobacterium immunogenum strain CD11_6 genome sequencing and assembly.</title>
        <authorList>
            <person name="Kaur G."/>
            <person name="Nair G.R."/>
            <person name="Mayilraj S."/>
        </authorList>
    </citation>
    <scope>NUCLEOTIDE SEQUENCE [LARGE SCALE GENOMIC DNA]</scope>
    <source>
        <strain evidence="2 3">CD11-6</strain>
    </source>
</reference>
<dbReference type="EMBL" id="LQYE01000007">
    <property type="protein sequence ID" value="OAT69377.1"/>
    <property type="molecule type" value="Genomic_DNA"/>
</dbReference>
<evidence type="ECO:0000313" key="3">
    <source>
        <dbReference type="Proteomes" id="UP000186919"/>
    </source>
</evidence>
<comment type="caution">
    <text evidence="2">The sequence shown here is derived from an EMBL/GenBank/DDBJ whole genome shotgun (WGS) entry which is preliminary data.</text>
</comment>
<dbReference type="AlphaFoldDB" id="A0A179VCM4"/>
<dbReference type="Proteomes" id="UP000186919">
    <property type="component" value="Unassembled WGS sequence"/>
</dbReference>
<organism evidence="2 3">
    <name type="scientific">Mycobacteroides immunogenum</name>
    <dbReference type="NCBI Taxonomy" id="83262"/>
    <lineage>
        <taxon>Bacteria</taxon>
        <taxon>Bacillati</taxon>
        <taxon>Actinomycetota</taxon>
        <taxon>Actinomycetes</taxon>
        <taxon>Mycobacteriales</taxon>
        <taxon>Mycobacteriaceae</taxon>
        <taxon>Mycobacteroides</taxon>
    </lineage>
</organism>
<sequence length="125" mass="13918">MSQITSTDSRTTWTFEVEGPGALDGYYTPKEDWDSPDRAALWLACALWDFGVVNGNRDAVTARLSQRLTPQIAQITGVSSWNEGSATVTVLRLPADAESMPESMGARRRVRQRQRRRITEQSSTA</sequence>
<evidence type="ECO:0000256" key="1">
    <source>
        <dbReference type="SAM" id="MobiDB-lite"/>
    </source>
</evidence>
<gene>
    <name evidence="2" type="ORF">AWB85_21685</name>
</gene>
<feature type="region of interest" description="Disordered" evidence="1">
    <location>
        <begin position="96"/>
        <end position="125"/>
    </location>
</feature>
<evidence type="ECO:0000313" key="2">
    <source>
        <dbReference type="EMBL" id="OAT69377.1"/>
    </source>
</evidence>
<dbReference type="RefSeq" id="WP_064628920.1">
    <property type="nucleotide sequence ID" value="NZ_LQYE01000007.1"/>
</dbReference>
<proteinExistence type="predicted"/>
<protein>
    <submittedName>
        <fullName evidence="2">Uncharacterized protein</fullName>
    </submittedName>
</protein>
<accession>A0A179VCM4</accession>
<feature type="compositionally biased region" description="Basic residues" evidence="1">
    <location>
        <begin position="106"/>
        <end position="116"/>
    </location>
</feature>